<feature type="domain" description="Response regulatory" evidence="8">
    <location>
        <begin position="28"/>
        <end position="141"/>
    </location>
</feature>
<dbReference type="PROSITE" id="PS51755">
    <property type="entry name" value="OMPR_PHOB"/>
    <property type="match status" value="1"/>
</dbReference>
<dbReference type="InterPro" id="IPR011006">
    <property type="entry name" value="CheY-like_superfamily"/>
</dbReference>
<keyword evidence="11" id="KW-1185">Reference proteome</keyword>
<reference evidence="11" key="1">
    <citation type="submission" date="2011-03" db="EMBL/GenBank/DDBJ databases">
        <title>Draft genome sequence of Brevundimonas diminuta.</title>
        <authorList>
            <person name="Brown P.J.B."/>
            <person name="Buechlein A."/>
            <person name="Hemmerich C."/>
            <person name="Brun Y.V."/>
        </authorList>
    </citation>
    <scope>NUCLEOTIDE SEQUENCE [LARGE SCALE GENOMIC DNA]</scope>
    <source>
        <strain evidence="11">C19</strain>
    </source>
</reference>
<dbReference type="CDD" id="cd00383">
    <property type="entry name" value="trans_reg_C"/>
    <property type="match status" value="1"/>
</dbReference>
<keyword evidence="5" id="KW-0804">Transcription</keyword>
<name>F4QKC8_9CAUL</name>
<evidence type="ECO:0000256" key="2">
    <source>
        <dbReference type="ARBA" id="ARBA00023012"/>
    </source>
</evidence>
<dbReference type="InterPro" id="IPR036388">
    <property type="entry name" value="WH-like_DNA-bd_sf"/>
</dbReference>
<dbReference type="SMART" id="SM00448">
    <property type="entry name" value="REC"/>
    <property type="match status" value="1"/>
</dbReference>
<feature type="modified residue" description="4-aspartylphosphate" evidence="6">
    <location>
        <position position="77"/>
    </location>
</feature>
<dbReference type="RefSeq" id="WP_006272502.1">
    <property type="nucleotide sequence ID" value="NZ_GL883077.1"/>
</dbReference>
<evidence type="ECO:0000256" key="5">
    <source>
        <dbReference type="ARBA" id="ARBA00023163"/>
    </source>
</evidence>
<dbReference type="SMART" id="SM00862">
    <property type="entry name" value="Trans_reg_C"/>
    <property type="match status" value="1"/>
</dbReference>
<evidence type="ECO:0000259" key="9">
    <source>
        <dbReference type="PROSITE" id="PS51755"/>
    </source>
</evidence>
<dbReference type="GO" id="GO:0000156">
    <property type="term" value="F:phosphorelay response regulator activity"/>
    <property type="evidence" value="ECO:0007669"/>
    <property type="project" value="TreeGrafter"/>
</dbReference>
<evidence type="ECO:0000256" key="1">
    <source>
        <dbReference type="ARBA" id="ARBA00022553"/>
    </source>
</evidence>
<keyword evidence="1 6" id="KW-0597">Phosphoprotein</keyword>
<dbReference type="EMBL" id="GL883077">
    <property type="protein sequence ID" value="EGF93306.1"/>
    <property type="molecule type" value="Genomic_DNA"/>
</dbReference>
<evidence type="ECO:0000256" key="4">
    <source>
        <dbReference type="ARBA" id="ARBA00023125"/>
    </source>
</evidence>
<dbReference type="Gene3D" id="1.10.10.10">
    <property type="entry name" value="Winged helix-like DNA-binding domain superfamily/Winged helix DNA-binding domain"/>
    <property type="match status" value="1"/>
</dbReference>
<dbReference type="Pfam" id="PF00072">
    <property type="entry name" value="Response_reg"/>
    <property type="match status" value="1"/>
</dbReference>
<sequence length="256" mass="28788">MRDSLHLRCNHVFAGRGMMSDAAPDKPNILAVDDDESIRELIKAGLSRRDFRVFLADGGQAMDAVLADTPIDLIILDSMMPGEDGLAICERLRANNGPPVIMLSARGDDVARIGGLNLGAEDYMAKPFNIDELALRIRIVLRRTPAAVRDEVDVVRFFGWSLDNRTRRLSSPADKMLILSPAEFAVLHVFLAQRDRPLRREQVLERMSDLHDDSTDRSLDTLISRLRRKLKYIGADGDEDLIQTVYGIGYMFRPVR</sequence>
<dbReference type="InterPro" id="IPR039420">
    <property type="entry name" value="WalR-like"/>
</dbReference>
<dbReference type="GO" id="GO:0032993">
    <property type="term" value="C:protein-DNA complex"/>
    <property type="evidence" value="ECO:0007669"/>
    <property type="project" value="TreeGrafter"/>
</dbReference>
<evidence type="ECO:0000256" key="7">
    <source>
        <dbReference type="PROSITE-ProRule" id="PRU01091"/>
    </source>
</evidence>
<dbReference type="PROSITE" id="PS50110">
    <property type="entry name" value="RESPONSE_REGULATORY"/>
    <property type="match status" value="1"/>
</dbReference>
<evidence type="ECO:0000259" key="8">
    <source>
        <dbReference type="PROSITE" id="PS50110"/>
    </source>
</evidence>
<dbReference type="InterPro" id="IPR001867">
    <property type="entry name" value="OmpR/PhoB-type_DNA-bd"/>
</dbReference>
<dbReference type="PANTHER" id="PTHR48111:SF4">
    <property type="entry name" value="DNA-BINDING DUAL TRANSCRIPTIONAL REGULATOR OMPR"/>
    <property type="match status" value="1"/>
</dbReference>
<keyword evidence="4 7" id="KW-0238">DNA-binding</keyword>
<dbReference type="GO" id="GO:0000976">
    <property type="term" value="F:transcription cis-regulatory region binding"/>
    <property type="evidence" value="ECO:0007669"/>
    <property type="project" value="TreeGrafter"/>
</dbReference>
<organism evidence="10 11">
    <name type="scientific">Asticcacaulis biprosthecium C19</name>
    <dbReference type="NCBI Taxonomy" id="715226"/>
    <lineage>
        <taxon>Bacteria</taxon>
        <taxon>Pseudomonadati</taxon>
        <taxon>Pseudomonadota</taxon>
        <taxon>Alphaproteobacteria</taxon>
        <taxon>Caulobacterales</taxon>
        <taxon>Caulobacteraceae</taxon>
        <taxon>Asticcacaulis</taxon>
    </lineage>
</organism>
<dbReference type="PANTHER" id="PTHR48111">
    <property type="entry name" value="REGULATOR OF RPOS"/>
    <property type="match status" value="1"/>
</dbReference>
<dbReference type="STRING" id="715226.ABI_17460"/>
<keyword evidence="3" id="KW-0805">Transcription regulation</keyword>
<dbReference type="Gene3D" id="3.40.50.2300">
    <property type="match status" value="1"/>
</dbReference>
<dbReference type="InterPro" id="IPR016032">
    <property type="entry name" value="Sig_transdc_resp-reg_C-effctor"/>
</dbReference>
<keyword evidence="2" id="KW-0902">Two-component regulatory system</keyword>
<gene>
    <name evidence="10" type="ORF">ABI_17460</name>
</gene>
<dbReference type="Gene3D" id="6.10.250.690">
    <property type="match status" value="1"/>
</dbReference>
<dbReference type="Proteomes" id="UP000006512">
    <property type="component" value="Unassembled WGS sequence"/>
</dbReference>
<dbReference type="AlphaFoldDB" id="F4QKC8"/>
<evidence type="ECO:0000256" key="6">
    <source>
        <dbReference type="PROSITE-ProRule" id="PRU00169"/>
    </source>
</evidence>
<evidence type="ECO:0000313" key="10">
    <source>
        <dbReference type="EMBL" id="EGF93306.1"/>
    </source>
</evidence>
<dbReference type="GO" id="GO:0005829">
    <property type="term" value="C:cytosol"/>
    <property type="evidence" value="ECO:0007669"/>
    <property type="project" value="TreeGrafter"/>
</dbReference>
<protein>
    <submittedName>
        <fullName evidence="10">Response regulator</fullName>
    </submittedName>
</protein>
<dbReference type="SUPFAM" id="SSF46894">
    <property type="entry name" value="C-terminal effector domain of the bipartite response regulators"/>
    <property type="match status" value="1"/>
</dbReference>
<proteinExistence type="predicted"/>
<evidence type="ECO:0000256" key="3">
    <source>
        <dbReference type="ARBA" id="ARBA00023015"/>
    </source>
</evidence>
<accession>F4QKC8</accession>
<dbReference type="CDD" id="cd17574">
    <property type="entry name" value="REC_OmpR"/>
    <property type="match status" value="1"/>
</dbReference>
<dbReference type="SUPFAM" id="SSF52172">
    <property type="entry name" value="CheY-like"/>
    <property type="match status" value="1"/>
</dbReference>
<evidence type="ECO:0000313" key="11">
    <source>
        <dbReference type="Proteomes" id="UP000006512"/>
    </source>
</evidence>
<dbReference type="eggNOG" id="COG0745">
    <property type="taxonomic scope" value="Bacteria"/>
</dbReference>
<dbReference type="InterPro" id="IPR001789">
    <property type="entry name" value="Sig_transdc_resp-reg_receiver"/>
</dbReference>
<feature type="DNA-binding region" description="OmpR/PhoB-type" evidence="7">
    <location>
        <begin position="152"/>
        <end position="254"/>
    </location>
</feature>
<dbReference type="HOGENOM" id="CLU_000445_30_4_5"/>
<dbReference type="GO" id="GO:0006355">
    <property type="term" value="P:regulation of DNA-templated transcription"/>
    <property type="evidence" value="ECO:0007669"/>
    <property type="project" value="InterPro"/>
</dbReference>
<dbReference type="Pfam" id="PF00486">
    <property type="entry name" value="Trans_reg_C"/>
    <property type="match status" value="1"/>
</dbReference>
<feature type="domain" description="OmpR/PhoB-type" evidence="9">
    <location>
        <begin position="152"/>
        <end position="254"/>
    </location>
</feature>